<protein>
    <submittedName>
        <fullName evidence="6">Bifunctional 4-hydroxy-2-oxoglutarate aldolase/2-dehydro-3-deoxy-phosphogluconate aldolase</fullName>
    </submittedName>
</protein>
<evidence type="ECO:0000313" key="6">
    <source>
        <dbReference type="EMBL" id="QPC81953.1"/>
    </source>
</evidence>
<evidence type="ECO:0000256" key="2">
    <source>
        <dbReference type="ARBA" id="ARBA00006906"/>
    </source>
</evidence>
<name>A0A7S8E7Y9_9CHLR</name>
<keyword evidence="4" id="KW-0456">Lyase</keyword>
<dbReference type="GO" id="GO:0016829">
    <property type="term" value="F:lyase activity"/>
    <property type="evidence" value="ECO:0007669"/>
    <property type="project" value="UniProtKB-KW"/>
</dbReference>
<dbReference type="SUPFAM" id="SSF51569">
    <property type="entry name" value="Aldolase"/>
    <property type="match status" value="1"/>
</dbReference>
<comment type="pathway">
    <text evidence="1">Carbohydrate acid metabolism.</text>
</comment>
<evidence type="ECO:0000256" key="3">
    <source>
        <dbReference type="ARBA" id="ARBA00011233"/>
    </source>
</evidence>
<evidence type="ECO:0000256" key="5">
    <source>
        <dbReference type="ARBA" id="ARBA00023277"/>
    </source>
</evidence>
<keyword evidence="5" id="KW-0119">Carbohydrate metabolism</keyword>
<reference evidence="6 7" key="1">
    <citation type="submission" date="2020-02" db="EMBL/GenBank/DDBJ databases">
        <authorList>
            <person name="Zheng R.K."/>
            <person name="Sun C.M."/>
        </authorList>
    </citation>
    <scope>NUCLEOTIDE SEQUENCE [LARGE SCALE GENOMIC DNA]</scope>
    <source>
        <strain evidence="7">rifampicinis</strain>
    </source>
</reference>
<dbReference type="PANTHER" id="PTHR30246:SF1">
    <property type="entry name" value="2-DEHYDRO-3-DEOXY-6-PHOSPHOGALACTONATE ALDOLASE-RELATED"/>
    <property type="match status" value="1"/>
</dbReference>
<dbReference type="Proteomes" id="UP000594468">
    <property type="component" value="Chromosome"/>
</dbReference>
<dbReference type="InterPro" id="IPR013785">
    <property type="entry name" value="Aldolase_TIM"/>
</dbReference>
<evidence type="ECO:0000256" key="1">
    <source>
        <dbReference type="ARBA" id="ARBA00004761"/>
    </source>
</evidence>
<dbReference type="Gene3D" id="3.20.20.70">
    <property type="entry name" value="Aldolase class I"/>
    <property type="match status" value="1"/>
</dbReference>
<dbReference type="CDD" id="cd00452">
    <property type="entry name" value="KDPG_aldolase"/>
    <property type="match status" value="1"/>
</dbReference>
<dbReference type="PANTHER" id="PTHR30246">
    <property type="entry name" value="2-KETO-3-DEOXY-6-PHOSPHOGLUCONATE ALDOLASE"/>
    <property type="match status" value="1"/>
</dbReference>
<comment type="subunit">
    <text evidence="3">Homotrimer.</text>
</comment>
<evidence type="ECO:0000313" key="7">
    <source>
        <dbReference type="Proteomes" id="UP000594468"/>
    </source>
</evidence>
<gene>
    <name evidence="6" type="ORF">G4Y79_20030</name>
</gene>
<comment type="similarity">
    <text evidence="2">Belongs to the KHG/KDPG aldolase family.</text>
</comment>
<keyword evidence="7" id="KW-1185">Reference proteome</keyword>
<dbReference type="Pfam" id="PF01081">
    <property type="entry name" value="Aldolase"/>
    <property type="match status" value="1"/>
</dbReference>
<organism evidence="6 7">
    <name type="scientific">Phototrophicus methaneseepsis</name>
    <dbReference type="NCBI Taxonomy" id="2710758"/>
    <lineage>
        <taxon>Bacteria</taxon>
        <taxon>Bacillati</taxon>
        <taxon>Chloroflexota</taxon>
        <taxon>Candidatus Thermofontia</taxon>
        <taxon>Phototrophicales</taxon>
        <taxon>Phototrophicaceae</taxon>
        <taxon>Phototrophicus</taxon>
    </lineage>
</organism>
<accession>A0A7S8E7Y9</accession>
<sequence>MRAEQAYNLIEDTVIVAGMRGAFPPHVALPLVETLLEIGIRVFEFTYNSEQPIEAMQAVKETFGDSVCAGMGTVLAVEDAVRVMDAGADFIVSPAFQREIVQAVMARDILMAPGVATPSEAVAAWGMGVKLLKLFPIGALGIDYFKAMFGPLNHMRFMCNGAINDSNASEFIQAGAVAVGMAGWLTGDGTWPASRLRSRGQILKNAVAVARGDEPMWEA</sequence>
<dbReference type="RefSeq" id="WP_195170023.1">
    <property type="nucleotide sequence ID" value="NZ_CP062983.1"/>
</dbReference>
<dbReference type="EMBL" id="CP062983">
    <property type="protein sequence ID" value="QPC81953.1"/>
    <property type="molecule type" value="Genomic_DNA"/>
</dbReference>
<dbReference type="InterPro" id="IPR000887">
    <property type="entry name" value="Aldlse_KDPG_KHG"/>
</dbReference>
<evidence type="ECO:0000256" key="4">
    <source>
        <dbReference type="ARBA" id="ARBA00023239"/>
    </source>
</evidence>
<dbReference type="AlphaFoldDB" id="A0A7S8E7Y9"/>
<proteinExistence type="inferred from homology"/>
<dbReference type="KEGG" id="pmet:G4Y79_20030"/>